<sequence length="115" mass="13008">MTAKDVAINDGKTAITTSDTVEAETILNKKKNGGKEKDEMAKIVLRRLPSGMSKDELFAQLQPLQPEPCAFWFCPSDMEMRPHAFSRAYLVFQEEKDAVQFAERFNGYVFVDKLG</sequence>
<dbReference type="InterPro" id="IPR005120">
    <property type="entry name" value="UPF3_dom"/>
</dbReference>
<comment type="subcellular location">
    <subcellularLocation>
        <location evidence="1">Nucleus</location>
    </subcellularLocation>
</comment>
<evidence type="ECO:0000256" key="1">
    <source>
        <dbReference type="ARBA" id="ARBA00004123"/>
    </source>
</evidence>
<dbReference type="OMA" id="MEMRPHA"/>
<evidence type="ECO:0000256" key="3">
    <source>
        <dbReference type="ARBA" id="ARBA00023161"/>
    </source>
</evidence>
<dbReference type="GO" id="GO:0005730">
    <property type="term" value="C:nucleolus"/>
    <property type="evidence" value="ECO:0007669"/>
    <property type="project" value="TreeGrafter"/>
</dbReference>
<feature type="domain" description="UPF3" evidence="5">
    <location>
        <begin position="39"/>
        <end position="114"/>
    </location>
</feature>
<reference evidence="7" key="1">
    <citation type="submission" date="2016-11" db="UniProtKB">
        <authorList>
            <consortium name="WormBaseParasite"/>
        </authorList>
    </citation>
    <scope>IDENTIFICATION</scope>
</reference>
<dbReference type="InterPro" id="IPR012677">
    <property type="entry name" value="Nucleotide-bd_a/b_plait_sf"/>
</dbReference>
<keyword evidence="6" id="KW-1185">Reference proteome</keyword>
<dbReference type="Pfam" id="PF03467">
    <property type="entry name" value="Smg4_UPF3"/>
    <property type="match status" value="1"/>
</dbReference>
<keyword evidence="3" id="KW-0866">Nonsense-mediated mRNA decay</keyword>
<dbReference type="GO" id="GO:0000184">
    <property type="term" value="P:nuclear-transcribed mRNA catabolic process, nonsense-mediated decay"/>
    <property type="evidence" value="ECO:0007669"/>
    <property type="project" value="UniProtKB-KW"/>
</dbReference>
<dbReference type="GO" id="GO:0003729">
    <property type="term" value="F:mRNA binding"/>
    <property type="evidence" value="ECO:0007669"/>
    <property type="project" value="TreeGrafter"/>
</dbReference>
<evidence type="ECO:0000259" key="5">
    <source>
        <dbReference type="Pfam" id="PF03467"/>
    </source>
</evidence>
<dbReference type="Gene3D" id="3.30.70.330">
    <property type="match status" value="1"/>
</dbReference>
<dbReference type="InterPro" id="IPR039722">
    <property type="entry name" value="Upf3"/>
</dbReference>
<evidence type="ECO:0000256" key="2">
    <source>
        <dbReference type="ARBA" id="ARBA00005991"/>
    </source>
</evidence>
<keyword evidence="4" id="KW-0539">Nucleus</keyword>
<evidence type="ECO:0000256" key="4">
    <source>
        <dbReference type="ARBA" id="ARBA00023242"/>
    </source>
</evidence>
<comment type="similarity">
    <text evidence="2">Belongs to the RENT3 family.</text>
</comment>
<dbReference type="CDD" id="cd12455">
    <property type="entry name" value="RRM_like_Smg4_UPF3"/>
    <property type="match status" value="1"/>
</dbReference>
<dbReference type="AlphaFoldDB" id="A0A1I8B922"/>
<protein>
    <submittedName>
        <fullName evidence="7">Smg4_UPF3 domain-containing protein</fullName>
    </submittedName>
</protein>
<evidence type="ECO:0000313" key="7">
    <source>
        <dbReference type="WBParaSite" id="MhA1_Contig1576.frz3.gene4"/>
    </source>
</evidence>
<dbReference type="PANTHER" id="PTHR13112:SF0">
    <property type="entry name" value="FI21285P1"/>
    <property type="match status" value="1"/>
</dbReference>
<proteinExistence type="inferred from homology"/>
<dbReference type="GO" id="GO:0045727">
    <property type="term" value="P:positive regulation of translation"/>
    <property type="evidence" value="ECO:0007669"/>
    <property type="project" value="TreeGrafter"/>
</dbReference>
<dbReference type="InterPro" id="IPR035979">
    <property type="entry name" value="RBD_domain_sf"/>
</dbReference>
<dbReference type="SUPFAM" id="SSF54928">
    <property type="entry name" value="RNA-binding domain, RBD"/>
    <property type="match status" value="1"/>
</dbReference>
<dbReference type="GO" id="GO:0005737">
    <property type="term" value="C:cytoplasm"/>
    <property type="evidence" value="ECO:0007669"/>
    <property type="project" value="TreeGrafter"/>
</dbReference>
<dbReference type="WBParaSite" id="MhA1_Contig1576.frz3.gene4">
    <property type="protein sequence ID" value="MhA1_Contig1576.frz3.gene4"/>
    <property type="gene ID" value="MhA1_Contig1576.frz3.gene4"/>
</dbReference>
<evidence type="ECO:0000313" key="6">
    <source>
        <dbReference type="Proteomes" id="UP000095281"/>
    </source>
</evidence>
<accession>A0A1I8B922</accession>
<dbReference type="PANTHER" id="PTHR13112">
    <property type="entry name" value="UPF3 REGULATOR OF NONSENSE TRANSCRIPTS-LIKE PROTEIN"/>
    <property type="match status" value="1"/>
</dbReference>
<dbReference type="Proteomes" id="UP000095281">
    <property type="component" value="Unplaced"/>
</dbReference>
<name>A0A1I8B922_MELHA</name>
<organism evidence="6 7">
    <name type="scientific">Meloidogyne hapla</name>
    <name type="common">Root-knot nematode worm</name>
    <dbReference type="NCBI Taxonomy" id="6305"/>
    <lineage>
        <taxon>Eukaryota</taxon>
        <taxon>Metazoa</taxon>
        <taxon>Ecdysozoa</taxon>
        <taxon>Nematoda</taxon>
        <taxon>Chromadorea</taxon>
        <taxon>Rhabditida</taxon>
        <taxon>Tylenchina</taxon>
        <taxon>Tylenchomorpha</taxon>
        <taxon>Tylenchoidea</taxon>
        <taxon>Meloidogynidae</taxon>
        <taxon>Meloidogyninae</taxon>
        <taxon>Meloidogyne</taxon>
    </lineage>
</organism>